<organism evidence="3">
    <name type="scientific">Cucumis melo</name>
    <name type="common">Muskmelon</name>
    <dbReference type="NCBI Taxonomy" id="3656"/>
    <lineage>
        <taxon>Eukaryota</taxon>
        <taxon>Viridiplantae</taxon>
        <taxon>Streptophyta</taxon>
        <taxon>Embryophyta</taxon>
        <taxon>Tracheophyta</taxon>
        <taxon>Spermatophyta</taxon>
        <taxon>Magnoliopsida</taxon>
        <taxon>eudicotyledons</taxon>
        <taxon>Gunneridae</taxon>
        <taxon>Pentapetalae</taxon>
        <taxon>rosids</taxon>
        <taxon>fabids</taxon>
        <taxon>Cucurbitales</taxon>
        <taxon>Cucurbitaceae</taxon>
        <taxon>Benincaseae</taxon>
        <taxon>Cucumis</taxon>
    </lineage>
</organism>
<dbReference type="PANTHER" id="PTHR12829">
    <property type="entry name" value="N6-ADENOSINE-METHYLTRANSFERASE"/>
    <property type="match status" value="1"/>
</dbReference>
<reference evidence="3" key="1">
    <citation type="submission" date="2023-03" db="UniProtKB">
        <authorList>
            <consortium name="EnsemblPlants"/>
        </authorList>
    </citation>
    <scope>IDENTIFICATION</scope>
</reference>
<dbReference type="Gramene" id="MELO3C013781.2.1">
    <property type="protein sequence ID" value="MELO3C013781.2.1"/>
    <property type="gene ID" value="MELO3C013781.2"/>
</dbReference>
<dbReference type="PROSITE" id="PS51143">
    <property type="entry name" value="MT_A70"/>
    <property type="match status" value="1"/>
</dbReference>
<dbReference type="Pfam" id="PF05063">
    <property type="entry name" value="MT-A70"/>
    <property type="match status" value="1"/>
</dbReference>
<dbReference type="GO" id="GO:0005634">
    <property type="term" value="C:nucleus"/>
    <property type="evidence" value="ECO:0007669"/>
    <property type="project" value="TreeGrafter"/>
</dbReference>
<evidence type="ECO:0008006" key="4">
    <source>
        <dbReference type="Google" id="ProtNLM"/>
    </source>
</evidence>
<dbReference type="EnsemblPlants" id="MELO3C013781.2.1">
    <property type="protein sequence ID" value="MELO3C013781.2.1"/>
    <property type="gene ID" value="MELO3C013781.2"/>
</dbReference>
<dbReference type="InterPro" id="IPR029063">
    <property type="entry name" value="SAM-dependent_MTases_sf"/>
</dbReference>
<feature type="compositionally biased region" description="Basic and acidic residues" evidence="2">
    <location>
        <begin position="120"/>
        <end position="130"/>
    </location>
</feature>
<dbReference type="SUPFAM" id="SSF53335">
    <property type="entry name" value="S-adenosyl-L-methionine-dependent methyltransferases"/>
    <property type="match status" value="1"/>
</dbReference>
<dbReference type="InterPro" id="IPR007757">
    <property type="entry name" value="MT-A70-like"/>
</dbReference>
<proteinExistence type="inferred from homology"/>
<comment type="similarity">
    <text evidence="1">Belongs to the MT-A70-like family.</text>
</comment>
<sequence length="739" mass="80735">METQETTEEIIASIKDKRQELEARILAQHSSQLELLSSLESLVPDIVSSLDLSLKVVSSFNGRPFTPTPVLPELKNKPSKYPLLTTNSLPHKSRPNLLPSGEAKPTIQKNQNAKAYSESNSDRKRARQPDGGKFSMDDSGSPLSVVRSMVAVCLLERVPFTTIDSSTVLRKLENDQKATSAEKAALREVGGDSGAILAVEMALRSMAEDSGGVELEEFVVSGKSRVMVLGIDRTRLMKELPESANFQLQESSLGEGNSSHNQNQQVVSGGGVDVNGGVFGMGGPMPRPIPEMWMGPGDPNIQGLTPMFPGSGPGGAMAGGRGAPRMMGMMGMPRGMGLPPLHRPLMGPNVPMAGPNSMPQKPRTEEDDMKDLEALLSKKSFRELQKSKTGEELLDLIHRPTARETAVAAKFKTKGGSQLKEYCSSLTKEDCRRQSGSFIACEKVHFRRIIAPHTDINLGDCSFLDTCRHMKTCKYVHYELDPIQDVPPMLMGAGSIPPPKSLKPQRAEYCSEVELGEPQWINCDIRNFRMDILGQFGVIMADPPWDIHMELPYGTMADDEMRNLNVPALQTDGRTGHWLNHSKEHCLVGIKGNPEVNRNIDTDVVVAEVRETSRKPDEMYPLLERISPRTRKLELFARMHNTHAGWISLGNQLSGVRLVDEGLRARFKAAYPNVEVQPSSPPRASMEIDSGAAQMRSPFAVSESKPPYGGDPTIPEVSYSAAAAGTPDKAIAVGIDTVN</sequence>
<evidence type="ECO:0000256" key="1">
    <source>
        <dbReference type="PROSITE-ProRule" id="PRU00489"/>
    </source>
</evidence>
<dbReference type="PANTHER" id="PTHR12829:SF2">
    <property type="entry name" value="N6-ADENOSINE-METHYLTRANSFERASE MT-A70-LIKE"/>
    <property type="match status" value="1"/>
</dbReference>
<accession>A0A9I9D5W8</accession>
<protein>
    <recommendedName>
        <fullName evidence="4">N6-adenosine-methyltransferase MT-A70-like</fullName>
    </recommendedName>
</protein>
<name>A0A9I9D5W8_CUCME</name>
<evidence type="ECO:0000313" key="3">
    <source>
        <dbReference type="EnsemblPlants" id="MELO3C013781.2.1"/>
    </source>
</evidence>
<evidence type="ECO:0000256" key="2">
    <source>
        <dbReference type="SAM" id="MobiDB-lite"/>
    </source>
</evidence>
<dbReference type="AlphaFoldDB" id="A0A9I9D5W8"/>
<dbReference type="GO" id="GO:0008168">
    <property type="term" value="F:methyltransferase activity"/>
    <property type="evidence" value="ECO:0007669"/>
    <property type="project" value="TreeGrafter"/>
</dbReference>
<feature type="compositionally biased region" description="Polar residues" evidence="2">
    <location>
        <begin position="107"/>
        <end position="119"/>
    </location>
</feature>
<dbReference type="GO" id="GO:0036396">
    <property type="term" value="C:RNA N6-methyladenosine methyltransferase complex"/>
    <property type="evidence" value="ECO:0007669"/>
    <property type="project" value="TreeGrafter"/>
</dbReference>
<feature type="region of interest" description="Disordered" evidence="2">
    <location>
        <begin position="67"/>
        <end position="139"/>
    </location>
</feature>